<dbReference type="PANTHER" id="PTHR12677:SF59">
    <property type="entry name" value="GOLGI APPARATUS MEMBRANE PROTEIN TVP38-RELATED"/>
    <property type="match status" value="1"/>
</dbReference>
<dbReference type="InterPro" id="IPR015414">
    <property type="entry name" value="TMEM64"/>
</dbReference>
<dbReference type="EMBL" id="QHKM01000003">
    <property type="protein sequence ID" value="RAK67020.1"/>
    <property type="molecule type" value="Genomic_DNA"/>
</dbReference>
<evidence type="ECO:0000313" key="8">
    <source>
        <dbReference type="EMBL" id="RAK67020.1"/>
    </source>
</evidence>
<keyword evidence="5 6" id="KW-0472">Membrane</keyword>
<dbReference type="Pfam" id="PF09335">
    <property type="entry name" value="VTT_dom"/>
    <property type="match status" value="1"/>
</dbReference>
<dbReference type="PANTHER" id="PTHR12677">
    <property type="entry name" value="GOLGI APPARATUS MEMBRANE PROTEIN TVP38-RELATED"/>
    <property type="match status" value="1"/>
</dbReference>
<dbReference type="InterPro" id="IPR032816">
    <property type="entry name" value="VTT_dom"/>
</dbReference>
<reference evidence="9" key="1">
    <citation type="submission" date="2018-05" db="EMBL/GenBank/DDBJ databases">
        <authorList>
            <person name="Nie L."/>
        </authorList>
    </citation>
    <scope>NUCLEOTIDE SEQUENCE [LARGE SCALE GENOMIC DNA]</scope>
    <source>
        <strain evidence="9">NL</strain>
    </source>
</reference>
<feature type="transmembrane region" description="Helical" evidence="6">
    <location>
        <begin position="48"/>
        <end position="67"/>
    </location>
</feature>
<feature type="domain" description="VTT" evidence="7">
    <location>
        <begin position="70"/>
        <end position="183"/>
    </location>
</feature>
<feature type="transmembrane region" description="Helical" evidence="6">
    <location>
        <begin position="202"/>
        <end position="221"/>
    </location>
</feature>
<gene>
    <name evidence="8" type="ORF">DLM85_12535</name>
</gene>
<feature type="transmembrane region" description="Helical" evidence="6">
    <location>
        <begin position="135"/>
        <end position="157"/>
    </location>
</feature>
<keyword evidence="9" id="KW-1185">Reference proteome</keyword>
<dbReference type="AlphaFoldDB" id="A0A328BIA9"/>
<dbReference type="RefSeq" id="WP_111478441.1">
    <property type="nucleotide sequence ID" value="NZ_QHKM01000003.1"/>
</dbReference>
<evidence type="ECO:0000256" key="1">
    <source>
        <dbReference type="ARBA" id="ARBA00004651"/>
    </source>
</evidence>
<feature type="transmembrane region" description="Helical" evidence="6">
    <location>
        <begin position="79"/>
        <end position="103"/>
    </location>
</feature>
<evidence type="ECO:0000259" key="7">
    <source>
        <dbReference type="Pfam" id="PF09335"/>
    </source>
</evidence>
<comment type="subcellular location">
    <subcellularLocation>
        <location evidence="1 6">Cell membrane</location>
        <topology evidence="1 6">Multi-pass membrane protein</topology>
    </subcellularLocation>
</comment>
<keyword evidence="4 6" id="KW-1133">Transmembrane helix</keyword>
<feature type="transmembrane region" description="Helical" evidence="6">
    <location>
        <begin position="164"/>
        <end position="182"/>
    </location>
</feature>
<organism evidence="8 9">
    <name type="scientific">Hymenobacter edaphi</name>
    <dbReference type="NCBI Taxonomy" id="2211146"/>
    <lineage>
        <taxon>Bacteria</taxon>
        <taxon>Pseudomonadati</taxon>
        <taxon>Bacteroidota</taxon>
        <taxon>Cytophagia</taxon>
        <taxon>Cytophagales</taxon>
        <taxon>Hymenobacteraceae</taxon>
        <taxon>Hymenobacter</taxon>
    </lineage>
</organism>
<accession>A0A328BIA9</accession>
<keyword evidence="3 6" id="KW-0812">Transmembrane</keyword>
<evidence type="ECO:0000256" key="2">
    <source>
        <dbReference type="ARBA" id="ARBA00022475"/>
    </source>
</evidence>
<dbReference type="GO" id="GO:0005886">
    <property type="term" value="C:plasma membrane"/>
    <property type="evidence" value="ECO:0007669"/>
    <property type="project" value="UniProtKB-SubCell"/>
</dbReference>
<protein>
    <recommendedName>
        <fullName evidence="6">TVP38/TMEM64 family membrane protein</fullName>
    </recommendedName>
</protein>
<evidence type="ECO:0000256" key="6">
    <source>
        <dbReference type="RuleBase" id="RU366058"/>
    </source>
</evidence>
<feature type="transmembrane region" description="Helical" evidence="6">
    <location>
        <begin position="12"/>
        <end position="36"/>
    </location>
</feature>
<dbReference type="OrthoDB" id="6194207at2"/>
<comment type="similarity">
    <text evidence="6">Belongs to the TVP38/TMEM64 family.</text>
</comment>
<evidence type="ECO:0000313" key="9">
    <source>
        <dbReference type="Proteomes" id="UP000248553"/>
    </source>
</evidence>
<name>A0A328BIA9_9BACT</name>
<dbReference type="Proteomes" id="UP000248553">
    <property type="component" value="Unassembled WGS sequence"/>
</dbReference>
<comment type="caution">
    <text evidence="8">The sequence shown here is derived from an EMBL/GenBank/DDBJ whole genome shotgun (WGS) entry which is preliminary data.</text>
</comment>
<evidence type="ECO:0000256" key="4">
    <source>
        <dbReference type="ARBA" id="ARBA00022989"/>
    </source>
</evidence>
<evidence type="ECO:0000256" key="5">
    <source>
        <dbReference type="ARBA" id="ARBA00023136"/>
    </source>
</evidence>
<keyword evidence="2 6" id="KW-1003">Cell membrane</keyword>
<sequence>MHFLRELFRQNASTFFSLLLLAGLPLVGDSVLTWVLHTNSHWLQQPGAVHMLIYFAVVAVAMAFSLTHTTLVTLITGFYFGWPGFGGLVLSYILAAMVGYLIATSLDHGKMLSFLQRFPKAEAVMAELRKQSWQLVLLTRISPVLPFAMITFILAVVKVPRQQFLAASVLGMLPRTLFFYWLGTKANDVFALLSNPDTGTAGKLLVLGLLAGSALGLYWLFNRALQRALKKG</sequence>
<proteinExistence type="inferred from homology"/>
<evidence type="ECO:0000256" key="3">
    <source>
        <dbReference type="ARBA" id="ARBA00022692"/>
    </source>
</evidence>